<protein>
    <submittedName>
        <fullName evidence="1">Uncharacterized protein</fullName>
    </submittedName>
</protein>
<dbReference type="EMBL" id="NJBN01000014">
    <property type="protein sequence ID" value="TKJ36918.1"/>
    <property type="molecule type" value="Genomic_DNA"/>
</dbReference>
<dbReference type="AlphaFoldDB" id="A0A532UPQ6"/>
<reference evidence="1 2" key="1">
    <citation type="submission" date="2017-06" db="EMBL/GenBank/DDBJ databases">
        <title>Novel microbial phyla capable of carbon fixation and sulfur reduction in deep-sea sediments.</title>
        <authorList>
            <person name="Huang J."/>
            <person name="Baker B."/>
            <person name="Wang Y."/>
        </authorList>
    </citation>
    <scope>NUCLEOTIDE SEQUENCE [LARGE SCALE GENOMIC DNA]</scope>
    <source>
        <strain evidence="1">B3_LCP</strain>
    </source>
</reference>
<sequence>MSAQQPEVNASALDFWYDLNESTQMTGLLEQSDPDHICLYHDIDYIQNQVLIAAVNLDQQFGKTGSLWTLSIPLTGLAREFHMLQRAQAVFLFMLDETGKKPDRMMVVSKLNGKHLFPANELWEEISVERNFIFLNYERDLHQRYDLIYITNGGSKLHYSSFNHLPSSESFVETITKELTLPENCTATSPPLLFYSYPKNTPVVQSKILMGAKDQTGQCALLANWLNCAEPTWDLCEIEKIIRELRQIPFSEMEIHMQPHYEPNSHRIFLFVDLIQLGRQDSTLIWDFSANTAFKPQHVHSLSQHTLSNLSLARVRIIPRSIVEKVFPLQYTQETTIAVVDTMVNRVDEETDEVTFTIHLLHYDPNEGTTKLKNLPEKIINQQKTSNLHIDLYQAYKEWSRPDHFFLFGDLLKIYVFRQPDPYTHEEWREDSLAQFEKINAFKPILTTVSPHKHLFFLYQTIPSPKSELVCYDFLEQKELNRFGIEPVNSAKSVAFTHDEILLLDMNQSIFRIPYFPKLDNAVKISAPGAIFLDEPVLYDNQLWVAVMEGEVGKFLLNTDGNTINIPAFNGLSIVNFGFDPLNNRVGLLYSAQHFDGQSYLELGGSSSEGSGVSYRMPKESSLKGIYSQINEIYPCASSPDIMHILSGDQLIEISIAYNQELRSITLDTIREVELDSDVRFVYHLADQDYTWVVTGNAYGHWIDLRNMQKTRQIPLSLYEDAFLPLRSWQTADESNILLMSEGGTWYVIPRGNAFDQSQRIHSGSLEQDIDGSTIHTAPHLYSNMFFCGTDKGNVYQVDISTGKARTIYTGSGISSRYGDRLQLKDWSVIGIGHNGNRLFIAHKCGVIVNVNI</sequence>
<organism evidence="1 2">
    <name type="scientific">candidate division LCP-89 bacterium B3_LCP</name>
    <dbReference type="NCBI Taxonomy" id="2012998"/>
    <lineage>
        <taxon>Bacteria</taxon>
        <taxon>Pseudomonadati</taxon>
        <taxon>Bacteria division LCP-89</taxon>
    </lineage>
</organism>
<evidence type="ECO:0000313" key="1">
    <source>
        <dbReference type="EMBL" id="TKJ36918.1"/>
    </source>
</evidence>
<dbReference type="InterPro" id="IPR011047">
    <property type="entry name" value="Quinoprotein_ADH-like_sf"/>
</dbReference>
<accession>A0A532UPQ6</accession>
<proteinExistence type="predicted"/>
<dbReference type="SUPFAM" id="SSF50998">
    <property type="entry name" value="Quinoprotein alcohol dehydrogenase-like"/>
    <property type="match status" value="1"/>
</dbReference>
<gene>
    <name evidence="1" type="ORF">CEE37_14480</name>
</gene>
<comment type="caution">
    <text evidence="1">The sequence shown here is derived from an EMBL/GenBank/DDBJ whole genome shotgun (WGS) entry which is preliminary data.</text>
</comment>
<evidence type="ECO:0000313" key="2">
    <source>
        <dbReference type="Proteomes" id="UP000319619"/>
    </source>
</evidence>
<name>A0A532UPQ6_UNCL8</name>
<dbReference type="Proteomes" id="UP000319619">
    <property type="component" value="Unassembled WGS sequence"/>
</dbReference>